<dbReference type="CDD" id="cd06261">
    <property type="entry name" value="TM_PBP2"/>
    <property type="match status" value="1"/>
</dbReference>
<feature type="transmembrane region" description="Helical" evidence="7">
    <location>
        <begin position="65"/>
        <end position="85"/>
    </location>
</feature>
<dbReference type="Gene3D" id="1.10.3720.10">
    <property type="entry name" value="MetI-like"/>
    <property type="match status" value="1"/>
</dbReference>
<evidence type="ECO:0000256" key="1">
    <source>
        <dbReference type="ARBA" id="ARBA00004651"/>
    </source>
</evidence>
<evidence type="ECO:0000256" key="5">
    <source>
        <dbReference type="ARBA" id="ARBA00022989"/>
    </source>
</evidence>
<dbReference type="EMBL" id="JACHND010000001">
    <property type="protein sequence ID" value="MBB4703467.1"/>
    <property type="molecule type" value="Genomic_DNA"/>
</dbReference>
<evidence type="ECO:0000256" key="6">
    <source>
        <dbReference type="ARBA" id="ARBA00023136"/>
    </source>
</evidence>
<comment type="subcellular location">
    <subcellularLocation>
        <location evidence="1 7">Cell membrane</location>
        <topology evidence="1 7">Multi-pass membrane protein</topology>
    </subcellularLocation>
</comment>
<dbReference type="AlphaFoldDB" id="A0A7W7DAV6"/>
<dbReference type="InterPro" id="IPR000515">
    <property type="entry name" value="MetI-like"/>
</dbReference>
<feature type="domain" description="ABC transmembrane type-1" evidence="8">
    <location>
        <begin position="57"/>
        <end position="237"/>
    </location>
</feature>
<keyword evidence="10" id="KW-1185">Reference proteome</keyword>
<dbReference type="Proteomes" id="UP000542210">
    <property type="component" value="Unassembled WGS sequence"/>
</dbReference>
<sequence>MRRRLLGLAAEAWLPVAILLVWWFASASSTSAYFPSLRTIAVSFYDTWFSDRMITDVLPSLGRFLAGFCVAAVLGVALGTVLGTAPALRRAVDPILDFFRSLPKPALLPIAIVVFGVGDGMKVFIIAFSTLWPILLNTIDGVRGVDPLLLDMSRVYGIGRAQRIGRVVLPAASPQIFVGARVSLSIGLILMVVSEMVASTNGLGYFVLLSQQTFAIPEMWAGIILLGVIGYLTNFLFVLAERRLLAWHKGWRATALGEAVAAPTPRPAGTAAGTTPPVASS</sequence>
<feature type="transmembrane region" description="Helical" evidence="7">
    <location>
        <begin position="106"/>
        <end position="128"/>
    </location>
</feature>
<keyword evidence="2 7" id="KW-0813">Transport</keyword>
<name>A0A7W7DAV6_9ACTN</name>
<protein>
    <submittedName>
        <fullName evidence="9">ABC-type nitrate/sulfonate/bicarbonate transport system permease component</fullName>
    </submittedName>
</protein>
<dbReference type="GO" id="GO:0005886">
    <property type="term" value="C:plasma membrane"/>
    <property type="evidence" value="ECO:0007669"/>
    <property type="project" value="UniProtKB-SubCell"/>
</dbReference>
<dbReference type="InterPro" id="IPR035906">
    <property type="entry name" value="MetI-like_sf"/>
</dbReference>
<reference evidence="9 10" key="1">
    <citation type="submission" date="2020-08" db="EMBL/GenBank/DDBJ databases">
        <title>Sequencing the genomes of 1000 actinobacteria strains.</title>
        <authorList>
            <person name="Klenk H.-P."/>
        </authorList>
    </citation>
    <scope>NUCLEOTIDE SEQUENCE [LARGE SCALE GENOMIC DNA]</scope>
    <source>
        <strain evidence="9 10">DSM 45784</strain>
    </source>
</reference>
<dbReference type="PROSITE" id="PS50928">
    <property type="entry name" value="ABC_TM1"/>
    <property type="match status" value="1"/>
</dbReference>
<dbReference type="Pfam" id="PF00528">
    <property type="entry name" value="BPD_transp_1"/>
    <property type="match status" value="1"/>
</dbReference>
<feature type="transmembrane region" description="Helical" evidence="7">
    <location>
        <begin position="184"/>
        <end position="208"/>
    </location>
</feature>
<comment type="similarity">
    <text evidence="7">Belongs to the binding-protein-dependent transport system permease family.</text>
</comment>
<accession>A0A7W7DAV6</accession>
<keyword evidence="5 7" id="KW-1133">Transmembrane helix</keyword>
<dbReference type="PANTHER" id="PTHR30151">
    <property type="entry name" value="ALKANE SULFONATE ABC TRANSPORTER-RELATED, MEMBRANE SUBUNIT"/>
    <property type="match status" value="1"/>
</dbReference>
<organism evidence="9 10">
    <name type="scientific">Sphaerisporangium siamense</name>
    <dbReference type="NCBI Taxonomy" id="795645"/>
    <lineage>
        <taxon>Bacteria</taxon>
        <taxon>Bacillati</taxon>
        <taxon>Actinomycetota</taxon>
        <taxon>Actinomycetes</taxon>
        <taxon>Streptosporangiales</taxon>
        <taxon>Streptosporangiaceae</taxon>
        <taxon>Sphaerisporangium</taxon>
    </lineage>
</organism>
<proteinExistence type="inferred from homology"/>
<evidence type="ECO:0000256" key="2">
    <source>
        <dbReference type="ARBA" id="ARBA00022448"/>
    </source>
</evidence>
<gene>
    <name evidence="9" type="ORF">BJ982_005011</name>
</gene>
<dbReference type="PANTHER" id="PTHR30151:SF0">
    <property type="entry name" value="ABC TRANSPORTER PERMEASE PROTEIN MJ0413-RELATED"/>
    <property type="match status" value="1"/>
</dbReference>
<comment type="caution">
    <text evidence="9">The sequence shown here is derived from an EMBL/GenBank/DDBJ whole genome shotgun (WGS) entry which is preliminary data.</text>
</comment>
<dbReference type="RefSeq" id="WP_184883910.1">
    <property type="nucleotide sequence ID" value="NZ_BOOV01000029.1"/>
</dbReference>
<keyword evidence="3" id="KW-1003">Cell membrane</keyword>
<dbReference type="SUPFAM" id="SSF161098">
    <property type="entry name" value="MetI-like"/>
    <property type="match status" value="1"/>
</dbReference>
<evidence type="ECO:0000256" key="7">
    <source>
        <dbReference type="RuleBase" id="RU363032"/>
    </source>
</evidence>
<feature type="transmembrane region" description="Helical" evidence="7">
    <location>
        <begin position="220"/>
        <end position="240"/>
    </location>
</feature>
<keyword evidence="6 7" id="KW-0472">Membrane</keyword>
<evidence type="ECO:0000313" key="9">
    <source>
        <dbReference type="EMBL" id="MBB4703467.1"/>
    </source>
</evidence>
<dbReference type="GO" id="GO:0055085">
    <property type="term" value="P:transmembrane transport"/>
    <property type="evidence" value="ECO:0007669"/>
    <property type="project" value="InterPro"/>
</dbReference>
<evidence type="ECO:0000256" key="4">
    <source>
        <dbReference type="ARBA" id="ARBA00022692"/>
    </source>
</evidence>
<evidence type="ECO:0000313" key="10">
    <source>
        <dbReference type="Proteomes" id="UP000542210"/>
    </source>
</evidence>
<keyword evidence="4 7" id="KW-0812">Transmembrane</keyword>
<evidence type="ECO:0000256" key="3">
    <source>
        <dbReference type="ARBA" id="ARBA00022475"/>
    </source>
</evidence>
<evidence type="ECO:0000259" key="8">
    <source>
        <dbReference type="PROSITE" id="PS50928"/>
    </source>
</evidence>